<comment type="subcellular location">
    <subcellularLocation>
        <location evidence="1">Secreted</location>
    </subcellularLocation>
</comment>
<dbReference type="FunFam" id="3.30.30.10:FF:000002">
    <property type="entry name" value="Alpha-like toxin BmK-M1"/>
    <property type="match status" value="1"/>
</dbReference>
<name>B8XGY3_BUTIS</name>
<dbReference type="InterPro" id="IPR044062">
    <property type="entry name" value="LCN-type_CS_alpha_beta_dom"/>
</dbReference>
<dbReference type="SMART" id="SM00505">
    <property type="entry name" value="Knot1"/>
    <property type="match status" value="1"/>
</dbReference>
<keyword evidence="7" id="KW-1015">Disulfide bond</keyword>
<dbReference type="PROSITE" id="PS51863">
    <property type="entry name" value="LCN_CSAB"/>
    <property type="match status" value="1"/>
</dbReference>
<evidence type="ECO:0000256" key="6">
    <source>
        <dbReference type="ARBA" id="ARBA00022910"/>
    </source>
</evidence>
<keyword evidence="6" id="KW-0738">Voltage-gated sodium channel impairing toxin</keyword>
<evidence type="ECO:0000256" key="2">
    <source>
        <dbReference type="ARBA" id="ARBA00022525"/>
    </source>
</evidence>
<evidence type="ECO:0000256" key="1">
    <source>
        <dbReference type="ARBA" id="ARBA00004613"/>
    </source>
</evidence>
<protein>
    <submittedName>
        <fullName evidence="10">Putative alpha toxin Tx120</fullName>
    </submittedName>
</protein>
<keyword evidence="8" id="KW-0732">Signal</keyword>
<dbReference type="GO" id="GO:0019871">
    <property type="term" value="F:sodium channel inhibitor activity"/>
    <property type="evidence" value="ECO:0007669"/>
    <property type="project" value="InterPro"/>
</dbReference>
<evidence type="ECO:0000256" key="8">
    <source>
        <dbReference type="SAM" id="SignalP"/>
    </source>
</evidence>
<evidence type="ECO:0000256" key="4">
    <source>
        <dbReference type="ARBA" id="ARBA00022699"/>
    </source>
</evidence>
<feature type="domain" description="LCN-type CS-alpha/beta" evidence="9">
    <location>
        <begin position="22"/>
        <end position="84"/>
    </location>
</feature>
<keyword evidence="4" id="KW-0528">Neurotoxin</keyword>
<dbReference type="CDD" id="cd23106">
    <property type="entry name" value="neurotoxins_LC_scorpion"/>
    <property type="match status" value="1"/>
</dbReference>
<dbReference type="Gene3D" id="3.30.30.10">
    <property type="entry name" value="Knottin, scorpion toxin-like"/>
    <property type="match status" value="1"/>
</dbReference>
<evidence type="ECO:0000256" key="3">
    <source>
        <dbReference type="ARBA" id="ARBA00022656"/>
    </source>
</evidence>
<dbReference type="EMBL" id="FJ360772">
    <property type="protein sequence ID" value="ACJ23092.1"/>
    <property type="molecule type" value="mRNA"/>
</dbReference>
<evidence type="ECO:0000256" key="7">
    <source>
        <dbReference type="ARBA" id="ARBA00023157"/>
    </source>
</evidence>
<reference evidence="10" key="1">
    <citation type="submission" date="2008-10" db="EMBL/GenBank/DDBJ databases">
        <title>Buthus occitanus israelis scorpion toxin.</title>
        <authorList>
            <person name="Zilberberg N."/>
            <person name="Kozminsky-Atias A."/>
        </authorList>
    </citation>
    <scope>NUCLEOTIDE SEQUENCE</scope>
</reference>
<dbReference type="InterPro" id="IPR002061">
    <property type="entry name" value="Scorpion_toxinL/defensin"/>
</dbReference>
<dbReference type="AlphaFoldDB" id="B8XGY3"/>
<dbReference type="InterPro" id="IPR018218">
    <property type="entry name" value="Scorpion_toxinL"/>
</dbReference>
<dbReference type="SUPFAM" id="SSF57095">
    <property type="entry name" value="Scorpion toxin-like"/>
    <property type="match status" value="1"/>
</dbReference>
<sequence length="86" mass="9307">MNYLIIISLALLLMTGAVSGARDGYLVDDKNCAVTCALNKFCNTECIKNGAESGYCQWLGKYGNACWCIKLPNKVPIKVPGTCKGR</sequence>
<dbReference type="GO" id="GO:0006952">
    <property type="term" value="P:defense response"/>
    <property type="evidence" value="ECO:0007669"/>
    <property type="project" value="InterPro"/>
</dbReference>
<keyword evidence="5" id="KW-0872">Ion channel impairing toxin</keyword>
<evidence type="ECO:0000259" key="9">
    <source>
        <dbReference type="PROSITE" id="PS51863"/>
    </source>
</evidence>
<dbReference type="InterPro" id="IPR036574">
    <property type="entry name" value="Scorpion_toxin-like_sf"/>
</dbReference>
<dbReference type="Pfam" id="PF00537">
    <property type="entry name" value="Toxin_3"/>
    <property type="match status" value="1"/>
</dbReference>
<accession>B8XGY3</accession>
<dbReference type="GO" id="GO:0005576">
    <property type="term" value="C:extracellular region"/>
    <property type="evidence" value="ECO:0007669"/>
    <property type="project" value="UniProtKB-SubCell"/>
</dbReference>
<dbReference type="GO" id="GO:0090729">
    <property type="term" value="F:toxin activity"/>
    <property type="evidence" value="ECO:0007669"/>
    <property type="project" value="UniProtKB-KW"/>
</dbReference>
<feature type="chain" id="PRO_5002880408" evidence="8">
    <location>
        <begin position="21"/>
        <end position="86"/>
    </location>
</feature>
<evidence type="ECO:0000313" key="10">
    <source>
        <dbReference type="EMBL" id="ACJ23092.1"/>
    </source>
</evidence>
<feature type="signal peptide" evidence="8">
    <location>
        <begin position="1"/>
        <end position="20"/>
    </location>
</feature>
<dbReference type="InterPro" id="IPR003614">
    <property type="entry name" value="Knottins"/>
</dbReference>
<keyword evidence="3" id="KW-0800">Toxin</keyword>
<organism evidence="10">
    <name type="scientific">Buthus israelis</name>
    <name type="common">Israeli scorpion</name>
    <name type="synonym">Buthus occitanus israelis</name>
    <dbReference type="NCBI Taxonomy" id="2899555"/>
    <lineage>
        <taxon>Eukaryota</taxon>
        <taxon>Metazoa</taxon>
        <taxon>Ecdysozoa</taxon>
        <taxon>Arthropoda</taxon>
        <taxon>Chelicerata</taxon>
        <taxon>Arachnida</taxon>
        <taxon>Scorpiones</taxon>
        <taxon>Buthida</taxon>
        <taxon>Buthoidea</taxon>
        <taxon>Buthidae</taxon>
        <taxon>Buthus</taxon>
    </lineage>
</organism>
<dbReference type="PRINTS" id="PR00285">
    <property type="entry name" value="SCORPNTOXIN"/>
</dbReference>
<keyword evidence="2" id="KW-0964">Secreted</keyword>
<proteinExistence type="evidence at transcript level"/>
<evidence type="ECO:0000256" key="5">
    <source>
        <dbReference type="ARBA" id="ARBA00022872"/>
    </source>
</evidence>